<dbReference type="Gene3D" id="3.40.50.2300">
    <property type="match status" value="1"/>
</dbReference>
<dbReference type="Gene3D" id="3.30.565.10">
    <property type="entry name" value="Histidine kinase-like ATPase, C-terminal domain"/>
    <property type="match status" value="1"/>
</dbReference>
<keyword evidence="3 5" id="KW-0597">Phosphoprotein</keyword>
<dbReference type="InterPro" id="IPR003661">
    <property type="entry name" value="HisK_dim/P_dom"/>
</dbReference>
<dbReference type="SMART" id="SM00448">
    <property type="entry name" value="REC"/>
    <property type="match status" value="1"/>
</dbReference>
<evidence type="ECO:0000256" key="5">
    <source>
        <dbReference type="PROSITE-ProRule" id="PRU00169"/>
    </source>
</evidence>
<feature type="domain" description="Histidine kinase" evidence="8">
    <location>
        <begin position="89"/>
        <end position="310"/>
    </location>
</feature>
<dbReference type="SMART" id="SM00388">
    <property type="entry name" value="HisKA"/>
    <property type="match status" value="1"/>
</dbReference>
<dbReference type="InterPro" id="IPR036097">
    <property type="entry name" value="HisK_dim/P_sf"/>
</dbReference>
<dbReference type="PROSITE" id="PS50109">
    <property type="entry name" value="HIS_KIN"/>
    <property type="match status" value="1"/>
</dbReference>
<dbReference type="InterPro" id="IPR011006">
    <property type="entry name" value="CheY-like_superfamily"/>
</dbReference>
<name>A0A2G6E1Q9_9BACT</name>
<proteinExistence type="predicted"/>
<dbReference type="CDD" id="cd17546">
    <property type="entry name" value="REC_hyHK_CKI1_RcsC-like"/>
    <property type="match status" value="1"/>
</dbReference>
<dbReference type="Gene3D" id="1.10.287.130">
    <property type="match status" value="1"/>
</dbReference>
<keyword evidence="7" id="KW-1133">Transmembrane helix</keyword>
<dbReference type="InterPro" id="IPR004358">
    <property type="entry name" value="Sig_transdc_His_kin-like_C"/>
</dbReference>
<organism evidence="10 11">
    <name type="scientific">candidate division KSB3 bacterium</name>
    <dbReference type="NCBI Taxonomy" id="2044937"/>
    <lineage>
        <taxon>Bacteria</taxon>
        <taxon>candidate division KSB3</taxon>
    </lineage>
</organism>
<feature type="transmembrane region" description="Helical" evidence="7">
    <location>
        <begin position="15"/>
        <end position="39"/>
    </location>
</feature>
<keyword evidence="4" id="KW-0902">Two-component regulatory system</keyword>
<protein>
    <recommendedName>
        <fullName evidence="2">histidine kinase</fullName>
        <ecNumber evidence="2">2.7.13.3</ecNumber>
    </recommendedName>
</protein>
<dbReference type="InterPro" id="IPR005467">
    <property type="entry name" value="His_kinase_dom"/>
</dbReference>
<dbReference type="Proteomes" id="UP000229740">
    <property type="component" value="Unassembled WGS sequence"/>
</dbReference>
<evidence type="ECO:0000313" key="11">
    <source>
        <dbReference type="Proteomes" id="UP000229740"/>
    </source>
</evidence>
<accession>A0A2G6E1Q9</accession>
<dbReference type="InterPro" id="IPR001789">
    <property type="entry name" value="Sig_transdc_resp-reg_receiver"/>
</dbReference>
<evidence type="ECO:0000256" key="1">
    <source>
        <dbReference type="ARBA" id="ARBA00000085"/>
    </source>
</evidence>
<keyword evidence="7" id="KW-0472">Membrane</keyword>
<keyword evidence="6" id="KW-0175">Coiled coil</keyword>
<dbReference type="SUPFAM" id="SSF52172">
    <property type="entry name" value="CheY-like"/>
    <property type="match status" value="1"/>
</dbReference>
<dbReference type="PRINTS" id="PR00344">
    <property type="entry name" value="BCTRLSENSOR"/>
</dbReference>
<dbReference type="AlphaFoldDB" id="A0A2G6E1Q9"/>
<dbReference type="PROSITE" id="PS50110">
    <property type="entry name" value="RESPONSE_REGULATORY"/>
    <property type="match status" value="1"/>
</dbReference>
<sequence>MDDALSGLLFGLLKYPGVFCFSLLCAVACAAAVILILYLKLKALEEEKLRLRAQLAEQDQTLQKALHNFQAARQDLAQTHLDRKQFLDSLTHELRSYLNVILGYTQIFSKDRLSRKQHRALDIIHRNSEQLLHILSNVLNLSQIEVNPLEAEESSFNLSRFLGALAELTRAQAEQKQIEFQEEFSEELPRLVLGDEKSLRRILQNLLNNAVKFTNKGSVIFRVLPIAYDAEQGTRIRFEIEDSGIGIPYDHLQNIFQPFHRIGKGRQQTGGSTLGLTISQQLAQSLGSEILVTSQKKRGSVFWFDLDLKESSGHDEQRANNADDLIVGFKGPLRKILIADDRYENRVLLKEMLLPLGFSIIESVDGFDVLTKAAQHHPDLILMDLTMPVLDGFEAIRHVRQMPAIGKVVVVGMSASVLPQLKEENRKSGGDAFLSKPLHFDDLLDCLQRHLNLEWIYTQNQKEREDIA</sequence>
<reference evidence="10 11" key="1">
    <citation type="submission" date="2017-10" db="EMBL/GenBank/DDBJ databases">
        <title>Novel microbial diversity and functional potential in the marine mammal oral microbiome.</title>
        <authorList>
            <person name="Dudek N.K."/>
            <person name="Sun C.L."/>
            <person name="Burstein D."/>
            <person name="Kantor R.S."/>
            <person name="Aliaga Goltsman D.S."/>
            <person name="Bik E.M."/>
            <person name="Thomas B.C."/>
            <person name="Banfield J.F."/>
            <person name="Relman D.A."/>
        </authorList>
    </citation>
    <scope>NUCLEOTIDE SEQUENCE [LARGE SCALE GENOMIC DNA]</scope>
    <source>
        <strain evidence="10">DOLZORAL124_49_17</strain>
    </source>
</reference>
<keyword evidence="7" id="KW-0812">Transmembrane</keyword>
<dbReference type="CDD" id="cd00082">
    <property type="entry name" value="HisKA"/>
    <property type="match status" value="1"/>
</dbReference>
<dbReference type="PANTHER" id="PTHR45339">
    <property type="entry name" value="HYBRID SIGNAL TRANSDUCTION HISTIDINE KINASE J"/>
    <property type="match status" value="1"/>
</dbReference>
<dbReference type="Pfam" id="PF00512">
    <property type="entry name" value="HisKA"/>
    <property type="match status" value="1"/>
</dbReference>
<evidence type="ECO:0000259" key="9">
    <source>
        <dbReference type="PROSITE" id="PS50110"/>
    </source>
</evidence>
<evidence type="ECO:0000256" key="6">
    <source>
        <dbReference type="SAM" id="Coils"/>
    </source>
</evidence>
<evidence type="ECO:0000256" key="2">
    <source>
        <dbReference type="ARBA" id="ARBA00012438"/>
    </source>
</evidence>
<evidence type="ECO:0000256" key="7">
    <source>
        <dbReference type="SAM" id="Phobius"/>
    </source>
</evidence>
<evidence type="ECO:0000259" key="8">
    <source>
        <dbReference type="PROSITE" id="PS50109"/>
    </source>
</evidence>
<dbReference type="InterPro" id="IPR003594">
    <property type="entry name" value="HATPase_dom"/>
</dbReference>
<dbReference type="Pfam" id="PF02518">
    <property type="entry name" value="HATPase_c"/>
    <property type="match status" value="1"/>
</dbReference>
<dbReference type="Pfam" id="PF00072">
    <property type="entry name" value="Response_reg"/>
    <property type="match status" value="1"/>
</dbReference>
<dbReference type="InterPro" id="IPR036890">
    <property type="entry name" value="HATPase_C_sf"/>
</dbReference>
<feature type="coiled-coil region" evidence="6">
    <location>
        <begin position="34"/>
        <end position="75"/>
    </location>
</feature>
<dbReference type="SMART" id="SM00387">
    <property type="entry name" value="HATPase_c"/>
    <property type="match status" value="1"/>
</dbReference>
<dbReference type="EMBL" id="PDPS01000039">
    <property type="protein sequence ID" value="PID56015.1"/>
    <property type="molecule type" value="Genomic_DNA"/>
</dbReference>
<dbReference type="GO" id="GO:0000155">
    <property type="term" value="F:phosphorelay sensor kinase activity"/>
    <property type="evidence" value="ECO:0007669"/>
    <property type="project" value="InterPro"/>
</dbReference>
<comment type="catalytic activity">
    <reaction evidence="1">
        <text>ATP + protein L-histidine = ADP + protein N-phospho-L-histidine.</text>
        <dbReference type="EC" id="2.7.13.3"/>
    </reaction>
</comment>
<dbReference type="SUPFAM" id="SSF55874">
    <property type="entry name" value="ATPase domain of HSP90 chaperone/DNA topoisomerase II/histidine kinase"/>
    <property type="match status" value="1"/>
</dbReference>
<feature type="modified residue" description="4-aspartylphosphate" evidence="5">
    <location>
        <position position="384"/>
    </location>
</feature>
<feature type="domain" description="Response regulatory" evidence="9">
    <location>
        <begin position="335"/>
        <end position="451"/>
    </location>
</feature>
<evidence type="ECO:0000256" key="4">
    <source>
        <dbReference type="ARBA" id="ARBA00023012"/>
    </source>
</evidence>
<dbReference type="SUPFAM" id="SSF47384">
    <property type="entry name" value="Homodimeric domain of signal transducing histidine kinase"/>
    <property type="match status" value="1"/>
</dbReference>
<gene>
    <name evidence="10" type="ORF">CSB45_13000</name>
</gene>
<evidence type="ECO:0000256" key="3">
    <source>
        <dbReference type="ARBA" id="ARBA00022553"/>
    </source>
</evidence>
<comment type="caution">
    <text evidence="10">The sequence shown here is derived from an EMBL/GenBank/DDBJ whole genome shotgun (WGS) entry which is preliminary data.</text>
</comment>
<dbReference type="EC" id="2.7.13.3" evidence="2"/>
<dbReference type="PANTHER" id="PTHR45339:SF1">
    <property type="entry name" value="HYBRID SIGNAL TRANSDUCTION HISTIDINE KINASE J"/>
    <property type="match status" value="1"/>
</dbReference>
<evidence type="ECO:0000313" key="10">
    <source>
        <dbReference type="EMBL" id="PID56015.1"/>
    </source>
</evidence>